<dbReference type="InterPro" id="IPR001647">
    <property type="entry name" value="HTH_TetR"/>
</dbReference>
<feature type="domain" description="HTH tetR-type" evidence="5">
    <location>
        <begin position="1"/>
        <end position="51"/>
    </location>
</feature>
<evidence type="ECO:0000313" key="7">
    <source>
        <dbReference type="Proteomes" id="UP001165074"/>
    </source>
</evidence>
<dbReference type="InterPro" id="IPR009057">
    <property type="entry name" value="Homeodomain-like_sf"/>
</dbReference>
<dbReference type="Pfam" id="PF00440">
    <property type="entry name" value="TetR_N"/>
    <property type="match status" value="1"/>
</dbReference>
<keyword evidence="7" id="KW-1185">Reference proteome</keyword>
<evidence type="ECO:0000256" key="1">
    <source>
        <dbReference type="ARBA" id="ARBA00023015"/>
    </source>
</evidence>
<name>A0A9W6W1G5_9ACTN</name>
<dbReference type="InterPro" id="IPR050109">
    <property type="entry name" value="HTH-type_TetR-like_transc_reg"/>
</dbReference>
<dbReference type="EMBL" id="BSTK01000006">
    <property type="protein sequence ID" value="GLY86782.1"/>
    <property type="molecule type" value="Genomic_DNA"/>
</dbReference>
<sequence length="195" mass="20961">MQGLVATHGFDEVTIAQVAEAAGVSKMTVTNYFPRKEDLVFDRAEVIIRSLADAVAGRAPGESLLAAVRRRYSERVAGEDILAVPTATFARLVQNSHVLTSRALEIADLRERALGDAIAAETGVDDVPQRIVAAQLASVDRVLFAEGLRRTLAGRPREEIGQASRQPPARPLICSNRPWAAMASGPERIRMPPGG</sequence>
<dbReference type="SUPFAM" id="SSF46689">
    <property type="entry name" value="Homeodomain-like"/>
    <property type="match status" value="1"/>
</dbReference>
<dbReference type="PROSITE" id="PS50977">
    <property type="entry name" value="HTH_TETR_2"/>
    <property type="match status" value="1"/>
</dbReference>
<proteinExistence type="predicted"/>
<organism evidence="6 7">
    <name type="scientific">Actinoallomurus iriomotensis</name>
    <dbReference type="NCBI Taxonomy" id="478107"/>
    <lineage>
        <taxon>Bacteria</taxon>
        <taxon>Bacillati</taxon>
        <taxon>Actinomycetota</taxon>
        <taxon>Actinomycetes</taxon>
        <taxon>Streptosporangiales</taxon>
        <taxon>Thermomonosporaceae</taxon>
        <taxon>Actinoallomurus</taxon>
    </lineage>
</organism>
<dbReference type="GO" id="GO:0000976">
    <property type="term" value="F:transcription cis-regulatory region binding"/>
    <property type="evidence" value="ECO:0007669"/>
    <property type="project" value="TreeGrafter"/>
</dbReference>
<dbReference type="GO" id="GO:0003700">
    <property type="term" value="F:DNA-binding transcription factor activity"/>
    <property type="evidence" value="ECO:0007669"/>
    <property type="project" value="TreeGrafter"/>
</dbReference>
<reference evidence="6" key="1">
    <citation type="submission" date="2023-03" db="EMBL/GenBank/DDBJ databases">
        <title>Actinoallomurus iriomotensis NBRC 103684.</title>
        <authorList>
            <person name="Ichikawa N."/>
            <person name="Sato H."/>
            <person name="Tonouchi N."/>
        </authorList>
    </citation>
    <scope>NUCLEOTIDE SEQUENCE</scope>
    <source>
        <strain evidence="6">NBRC 103684</strain>
    </source>
</reference>
<protein>
    <submittedName>
        <fullName evidence="6">TetR family transcriptional regulator</fullName>
    </submittedName>
</protein>
<evidence type="ECO:0000259" key="5">
    <source>
        <dbReference type="PROSITE" id="PS50977"/>
    </source>
</evidence>
<accession>A0A9W6W1G5</accession>
<gene>
    <name evidence="6" type="ORF">Airi02_047110</name>
</gene>
<evidence type="ECO:0000256" key="3">
    <source>
        <dbReference type="ARBA" id="ARBA00023163"/>
    </source>
</evidence>
<dbReference type="Proteomes" id="UP001165074">
    <property type="component" value="Unassembled WGS sequence"/>
</dbReference>
<dbReference type="AlphaFoldDB" id="A0A9W6W1G5"/>
<keyword evidence="3" id="KW-0804">Transcription</keyword>
<evidence type="ECO:0000256" key="2">
    <source>
        <dbReference type="ARBA" id="ARBA00023125"/>
    </source>
</evidence>
<keyword evidence="1" id="KW-0805">Transcription regulation</keyword>
<keyword evidence="2 4" id="KW-0238">DNA-binding</keyword>
<evidence type="ECO:0000256" key="4">
    <source>
        <dbReference type="PROSITE-ProRule" id="PRU00335"/>
    </source>
</evidence>
<feature type="DNA-binding region" description="H-T-H motif" evidence="4">
    <location>
        <begin position="14"/>
        <end position="33"/>
    </location>
</feature>
<evidence type="ECO:0000313" key="6">
    <source>
        <dbReference type="EMBL" id="GLY86782.1"/>
    </source>
</evidence>
<dbReference type="PANTHER" id="PTHR30055">
    <property type="entry name" value="HTH-TYPE TRANSCRIPTIONAL REGULATOR RUTR"/>
    <property type="match status" value="1"/>
</dbReference>
<comment type="caution">
    <text evidence="6">The sequence shown here is derived from an EMBL/GenBank/DDBJ whole genome shotgun (WGS) entry which is preliminary data.</text>
</comment>
<dbReference type="Gene3D" id="1.10.357.10">
    <property type="entry name" value="Tetracycline Repressor, domain 2"/>
    <property type="match status" value="1"/>
</dbReference>
<dbReference type="PANTHER" id="PTHR30055:SF234">
    <property type="entry name" value="HTH-TYPE TRANSCRIPTIONAL REGULATOR BETI"/>
    <property type="match status" value="1"/>
</dbReference>